<dbReference type="GO" id="GO:0016020">
    <property type="term" value="C:membrane"/>
    <property type="evidence" value="ECO:0007669"/>
    <property type="project" value="InterPro"/>
</dbReference>
<dbReference type="Gene3D" id="2.10.55.10">
    <property type="entry name" value="Leishmanolysin domain 3"/>
    <property type="match status" value="1"/>
</dbReference>
<dbReference type="Pfam" id="PF01457">
    <property type="entry name" value="Peptidase_M8"/>
    <property type="match status" value="1"/>
</dbReference>
<dbReference type="Proteomes" id="UP000504634">
    <property type="component" value="Unplaced"/>
</dbReference>
<keyword evidence="11" id="KW-0131">Cell cycle</keyword>
<feature type="binding site" evidence="15">
    <location>
        <position position="368"/>
    </location>
    <ligand>
        <name>Zn(2+)</name>
        <dbReference type="ChEBI" id="CHEBI:29105"/>
        <note>catalytic</note>
    </ligand>
</feature>
<keyword evidence="5 16" id="KW-0645">Protease</keyword>
<accession>A0A6J2SZE6</accession>
<keyword evidence="9 15" id="KW-0862">Zinc</keyword>
<keyword evidence="17" id="KW-0812">Transmembrane</keyword>
<dbReference type="GeneID" id="115620726"/>
<dbReference type="GO" id="GO:0006508">
    <property type="term" value="P:proteolysis"/>
    <property type="evidence" value="ECO:0007669"/>
    <property type="project" value="UniProtKB-KW"/>
</dbReference>
<comment type="function">
    <text evidence="13">Essential for the coordination of mitotic progression, and also plays a role in cell migration.</text>
</comment>
<dbReference type="CTD" id="49580"/>
<evidence type="ECO:0000256" key="12">
    <source>
        <dbReference type="ARBA" id="ARBA00039717"/>
    </source>
</evidence>
<dbReference type="GO" id="GO:0005737">
    <property type="term" value="C:cytoplasm"/>
    <property type="evidence" value="ECO:0007669"/>
    <property type="project" value="UniProtKB-SubCell"/>
</dbReference>
<evidence type="ECO:0000256" key="13">
    <source>
        <dbReference type="ARBA" id="ARBA00059580"/>
    </source>
</evidence>
<keyword evidence="17" id="KW-1133">Transmembrane helix</keyword>
<evidence type="ECO:0000256" key="6">
    <source>
        <dbReference type="ARBA" id="ARBA00022723"/>
    </source>
</evidence>
<keyword evidence="3" id="KW-0963">Cytoplasm</keyword>
<evidence type="ECO:0000256" key="16">
    <source>
        <dbReference type="RuleBase" id="RU366077"/>
    </source>
</evidence>
<gene>
    <name evidence="19" type="primary">LOC115620726</name>
</gene>
<comment type="subcellular location">
    <subcellularLocation>
        <location evidence="1">Cytoplasm</location>
    </subcellularLocation>
</comment>
<proteinExistence type="inferred from homology"/>
<evidence type="ECO:0000256" key="3">
    <source>
        <dbReference type="ARBA" id="ARBA00022490"/>
    </source>
</evidence>
<dbReference type="GO" id="GO:0051301">
    <property type="term" value="P:cell division"/>
    <property type="evidence" value="ECO:0007669"/>
    <property type="project" value="UniProtKB-KW"/>
</dbReference>
<keyword evidence="18" id="KW-1185">Reference proteome</keyword>
<dbReference type="AlphaFoldDB" id="A0A6J2SZE6"/>
<keyword evidence="10 15" id="KW-0482">Metalloprotease</keyword>
<evidence type="ECO:0000256" key="7">
    <source>
        <dbReference type="ARBA" id="ARBA00022776"/>
    </source>
</evidence>
<protein>
    <recommendedName>
        <fullName evidence="12 16">Leishmanolysin-like peptidase</fullName>
        <ecNumber evidence="16">3.4.24.-</ecNumber>
    </recommendedName>
</protein>
<dbReference type="GO" id="GO:0004222">
    <property type="term" value="F:metalloendopeptidase activity"/>
    <property type="evidence" value="ECO:0007669"/>
    <property type="project" value="UniProtKB-UniRule"/>
</dbReference>
<feature type="binding site" evidence="15">
    <location>
        <position position="265"/>
    </location>
    <ligand>
        <name>Zn(2+)</name>
        <dbReference type="ChEBI" id="CHEBI:29105"/>
        <note>catalytic</note>
    </ligand>
</feature>
<keyword evidence="16" id="KW-0732">Signal</keyword>
<evidence type="ECO:0000256" key="8">
    <source>
        <dbReference type="ARBA" id="ARBA00022801"/>
    </source>
</evidence>
<evidence type="ECO:0000256" key="2">
    <source>
        <dbReference type="ARBA" id="ARBA00005860"/>
    </source>
</evidence>
<comment type="similarity">
    <text evidence="2 16">Belongs to the peptidase M8 family.</text>
</comment>
<name>A0A6J2SZE6_DROLE</name>
<keyword evidence="17" id="KW-0472">Membrane</keyword>
<evidence type="ECO:0000256" key="5">
    <source>
        <dbReference type="ARBA" id="ARBA00022670"/>
    </source>
</evidence>
<evidence type="ECO:0000313" key="19">
    <source>
        <dbReference type="RefSeq" id="XP_030369966.1"/>
    </source>
</evidence>
<keyword evidence="7" id="KW-0498">Mitosis</keyword>
<dbReference type="RefSeq" id="XP_030369966.1">
    <property type="nucleotide sequence ID" value="XM_030514106.1"/>
</dbReference>
<comment type="cofactor">
    <cofactor evidence="15 16">
        <name>Zn(2+)</name>
        <dbReference type="ChEBI" id="CHEBI:29105"/>
    </cofactor>
    <text evidence="15 16">Binds 1 zinc ion per subunit.</text>
</comment>
<dbReference type="OrthoDB" id="527990at2759"/>
<evidence type="ECO:0000313" key="18">
    <source>
        <dbReference type="Proteomes" id="UP000504634"/>
    </source>
</evidence>
<dbReference type="PANTHER" id="PTHR10942:SF0">
    <property type="entry name" value="LEISHMANOLYSIN-LIKE PEPTIDASE"/>
    <property type="match status" value="1"/>
</dbReference>
<evidence type="ECO:0000256" key="17">
    <source>
        <dbReference type="SAM" id="Phobius"/>
    </source>
</evidence>
<dbReference type="Gene3D" id="3.10.170.20">
    <property type="match status" value="1"/>
</dbReference>
<evidence type="ECO:0000256" key="1">
    <source>
        <dbReference type="ARBA" id="ARBA00004496"/>
    </source>
</evidence>
<dbReference type="SUPFAM" id="SSF55486">
    <property type="entry name" value="Metalloproteases ('zincins'), catalytic domain"/>
    <property type="match status" value="1"/>
</dbReference>
<evidence type="ECO:0000256" key="4">
    <source>
        <dbReference type="ARBA" id="ARBA00022618"/>
    </source>
</evidence>
<dbReference type="Gene3D" id="2.30.34.10">
    <property type="entry name" value="Leishmanolysin domain 4"/>
    <property type="match status" value="1"/>
</dbReference>
<feature type="binding site" evidence="15">
    <location>
        <position position="261"/>
    </location>
    <ligand>
        <name>Zn(2+)</name>
        <dbReference type="ChEBI" id="CHEBI:29105"/>
        <note>catalytic</note>
    </ligand>
</feature>
<feature type="signal peptide" evidence="16">
    <location>
        <begin position="1"/>
        <end position="35"/>
    </location>
</feature>
<dbReference type="FunFam" id="2.10.55.10:FF:000001">
    <property type="entry name" value="Leishmanolysin like peptidase"/>
    <property type="match status" value="1"/>
</dbReference>
<evidence type="ECO:0000256" key="14">
    <source>
        <dbReference type="PIRSR" id="PIRSR601577-1"/>
    </source>
</evidence>
<dbReference type="FunFam" id="3.90.132.10:FF:000001">
    <property type="entry name" value="leishmanolysin-like peptidase isoform X2"/>
    <property type="match status" value="1"/>
</dbReference>
<evidence type="ECO:0000256" key="11">
    <source>
        <dbReference type="ARBA" id="ARBA00023306"/>
    </source>
</evidence>
<dbReference type="FunFam" id="3.10.170.20:FF:000004">
    <property type="entry name" value="Leishmanolysin-like peptidase"/>
    <property type="match status" value="1"/>
</dbReference>
<feature type="active site" evidence="14">
    <location>
        <position position="262"/>
    </location>
</feature>
<keyword evidence="4" id="KW-0132">Cell division</keyword>
<feature type="transmembrane region" description="Helical" evidence="17">
    <location>
        <begin position="668"/>
        <end position="686"/>
    </location>
</feature>
<dbReference type="EC" id="3.4.24.-" evidence="16"/>
<dbReference type="PANTHER" id="PTHR10942">
    <property type="entry name" value="LEISHMANOLYSIN-LIKE PEPTIDASE"/>
    <property type="match status" value="1"/>
</dbReference>
<keyword evidence="8 16" id="KW-0378">Hydrolase</keyword>
<reference evidence="19" key="1">
    <citation type="submission" date="2025-08" db="UniProtKB">
        <authorList>
            <consortium name="RefSeq"/>
        </authorList>
    </citation>
    <scope>IDENTIFICATION</scope>
    <source>
        <strain evidence="19">11010-0011.00</strain>
        <tissue evidence="19">Whole body</tissue>
    </source>
</reference>
<evidence type="ECO:0000256" key="15">
    <source>
        <dbReference type="PIRSR" id="PIRSR601577-2"/>
    </source>
</evidence>
<dbReference type="GO" id="GO:0046872">
    <property type="term" value="F:metal ion binding"/>
    <property type="evidence" value="ECO:0007669"/>
    <property type="project" value="UniProtKB-KW"/>
</dbReference>
<feature type="chain" id="PRO_5027142134" description="Leishmanolysin-like peptidase" evidence="16">
    <location>
        <begin position="36"/>
        <end position="691"/>
    </location>
</feature>
<evidence type="ECO:0000256" key="9">
    <source>
        <dbReference type="ARBA" id="ARBA00022833"/>
    </source>
</evidence>
<organism evidence="18 19">
    <name type="scientific">Drosophila lebanonensis</name>
    <name type="common">Fruit fly</name>
    <name type="synonym">Scaptodrosophila lebanonensis</name>
    <dbReference type="NCBI Taxonomy" id="7225"/>
    <lineage>
        <taxon>Eukaryota</taxon>
        <taxon>Metazoa</taxon>
        <taxon>Ecdysozoa</taxon>
        <taxon>Arthropoda</taxon>
        <taxon>Hexapoda</taxon>
        <taxon>Insecta</taxon>
        <taxon>Pterygota</taxon>
        <taxon>Neoptera</taxon>
        <taxon>Endopterygota</taxon>
        <taxon>Diptera</taxon>
        <taxon>Brachycera</taxon>
        <taxon>Muscomorpha</taxon>
        <taxon>Ephydroidea</taxon>
        <taxon>Drosophilidae</taxon>
        <taxon>Scaptodrosophila</taxon>
    </lineage>
</organism>
<dbReference type="InterPro" id="IPR001577">
    <property type="entry name" value="Peptidase_M8"/>
</dbReference>
<sequence>MCHSQLLPHPTTPTALLLLCCCWLLLLLANQSAKAHNCQHQHPKAHEVVHGVRIQLAGDDDLTDGTEASALHGRRRRSVAEQPLRILLVYDDSVYRLEEEKFNLINDTVLPEAVQFWEQALMVRETKGIIRLNRKCDSTQVYVKNGHTHCIDQCKATTMCGEVQVPNEHLDVCRVCNATGQNCRIDSNTQPGDGIENADFVFYVSARQTQRCYKGLTVAYAAHCQQEATLDRPIAGHANLCPESISTKPQELQTLISTVKHEILHALGFSVSLYAFFRDDEGRPRTPRKADTGKPYLNEKLQIHQWSNETIRKVVRENWSVRGGHVNKTVDMLVTPRVVAEVRAHFNCDKLEGAELEDQGGEGTALTHWEKRILENEAMTGTHTQSPVFSRITLALMEDSGWYRANYSMATPLTWGKGLGCLFVMRSCKDWIQMNHGRGRSIHPFCSKVKQDPLQTECTDDRNSVALCNLIRHEYELPQAYQNFDSLNNVKEGEEGYYGGSVSLADHCPYIQEFTWRSKNVIVRGSHCNFMENNPKPEKNFALESYGQGSKCFDHSESMWEERSCHQTREWQHWGSGCYKYNCSDGRLHILVGNYTYKCSFPGQKLSIRITANGWLHKGAIICPPCHELCDEHFAAAGKQCRPGEEPDPLNKYPRDNLSCGAGTARNALLQFFVAIGSLALLLFRLGGRYS</sequence>
<keyword evidence="6 15" id="KW-0479">Metal-binding</keyword>
<evidence type="ECO:0000256" key="10">
    <source>
        <dbReference type="ARBA" id="ARBA00023049"/>
    </source>
</evidence>
<dbReference type="GO" id="GO:0007155">
    <property type="term" value="P:cell adhesion"/>
    <property type="evidence" value="ECO:0007669"/>
    <property type="project" value="InterPro"/>
</dbReference>
<dbReference type="Gene3D" id="3.90.132.10">
    <property type="entry name" value="Leishmanolysin , domain 2"/>
    <property type="match status" value="1"/>
</dbReference>